<evidence type="ECO:0000313" key="4">
    <source>
        <dbReference type="Proteomes" id="UP001153148"/>
    </source>
</evidence>
<feature type="region of interest" description="Disordered" evidence="2">
    <location>
        <begin position="72"/>
        <end position="92"/>
    </location>
</feature>
<keyword evidence="4" id="KW-1185">Reference proteome</keyword>
<proteinExistence type="predicted"/>
<organism evidence="3 4">
    <name type="scientific">Timema podura</name>
    <name type="common">Walking stick</name>
    <dbReference type="NCBI Taxonomy" id="61482"/>
    <lineage>
        <taxon>Eukaryota</taxon>
        <taxon>Metazoa</taxon>
        <taxon>Ecdysozoa</taxon>
        <taxon>Arthropoda</taxon>
        <taxon>Hexapoda</taxon>
        <taxon>Insecta</taxon>
        <taxon>Pterygota</taxon>
        <taxon>Neoptera</taxon>
        <taxon>Polyneoptera</taxon>
        <taxon>Phasmatodea</taxon>
        <taxon>Timematodea</taxon>
        <taxon>Timematoidea</taxon>
        <taxon>Timematidae</taxon>
        <taxon>Timema</taxon>
    </lineage>
</organism>
<gene>
    <name evidence="3" type="ORF">TPAB3V08_LOCUS13117</name>
</gene>
<name>A0ABN7PEH6_TIMPD</name>
<feature type="non-terminal residue" evidence="3">
    <location>
        <position position="134"/>
    </location>
</feature>
<accession>A0ABN7PEH6</accession>
<dbReference type="Proteomes" id="UP001153148">
    <property type="component" value="Unassembled WGS sequence"/>
</dbReference>
<reference evidence="3" key="1">
    <citation type="submission" date="2021-03" db="EMBL/GenBank/DDBJ databases">
        <authorList>
            <person name="Tran Van P."/>
        </authorList>
    </citation>
    <scope>NUCLEOTIDE SEQUENCE</scope>
</reference>
<feature type="compositionally biased region" description="Basic residues" evidence="2">
    <location>
        <begin position="74"/>
        <end position="89"/>
    </location>
</feature>
<dbReference type="EMBL" id="CAJPIN010051204">
    <property type="protein sequence ID" value="CAG2066174.1"/>
    <property type="molecule type" value="Genomic_DNA"/>
</dbReference>
<evidence type="ECO:0000313" key="3">
    <source>
        <dbReference type="EMBL" id="CAG2066174.1"/>
    </source>
</evidence>
<evidence type="ECO:0000256" key="2">
    <source>
        <dbReference type="SAM" id="MobiDB-lite"/>
    </source>
</evidence>
<sequence>QLFLLLRQLNGSGAGGDTALLERIKILEAELEHMEELQRLLEDQRSEVDKLRNLLDQRTAELEKIKQITPTKNKTFKNKAKPGTSHHTKISYTANHLDIDDDKFQESFEDDDNEKDPDWMKTPLFKKLQNLKYK</sequence>
<evidence type="ECO:0000256" key="1">
    <source>
        <dbReference type="SAM" id="Coils"/>
    </source>
</evidence>
<protein>
    <submittedName>
        <fullName evidence="3">Uncharacterized protein</fullName>
    </submittedName>
</protein>
<feature type="coiled-coil region" evidence="1">
    <location>
        <begin position="17"/>
        <end position="68"/>
    </location>
</feature>
<comment type="caution">
    <text evidence="3">The sequence shown here is derived from an EMBL/GenBank/DDBJ whole genome shotgun (WGS) entry which is preliminary data.</text>
</comment>
<keyword evidence="1" id="KW-0175">Coiled coil</keyword>
<feature type="non-terminal residue" evidence="3">
    <location>
        <position position="1"/>
    </location>
</feature>